<evidence type="ECO:0000313" key="2">
    <source>
        <dbReference type="Proteomes" id="UP000308600"/>
    </source>
</evidence>
<dbReference type="Proteomes" id="UP000308600">
    <property type="component" value="Unassembled WGS sequence"/>
</dbReference>
<organism evidence="1 2">
    <name type="scientific">Pluteus cervinus</name>
    <dbReference type="NCBI Taxonomy" id="181527"/>
    <lineage>
        <taxon>Eukaryota</taxon>
        <taxon>Fungi</taxon>
        <taxon>Dikarya</taxon>
        <taxon>Basidiomycota</taxon>
        <taxon>Agaricomycotina</taxon>
        <taxon>Agaricomycetes</taxon>
        <taxon>Agaricomycetidae</taxon>
        <taxon>Agaricales</taxon>
        <taxon>Pluteineae</taxon>
        <taxon>Pluteaceae</taxon>
        <taxon>Pluteus</taxon>
    </lineage>
</organism>
<sequence>MSSASALRLGRAWPLLYWAPTGMVLLHYFYTPQVITGRSMQPTLNPDSSQLWRDVGLFDRFSIHTRHSFNRGDIVSLRSPVDPRRMLVKRIVGLEGDFVLPRGPYPEDAVRVPEGHAWVEGDEGFHSDDSTRFGPVPLALVDSKLVMLLWPWSRTGLLDQPNFTKDGTPMRREDMAALERERNRQMRVTRASKTYNPS</sequence>
<name>A0ACD3BG82_9AGAR</name>
<protein>
    <submittedName>
        <fullName evidence="1">LexA/Signal peptidase</fullName>
    </submittedName>
</protein>
<reference evidence="1 2" key="1">
    <citation type="journal article" date="2019" name="Nat. Ecol. Evol.">
        <title>Megaphylogeny resolves global patterns of mushroom evolution.</title>
        <authorList>
            <person name="Varga T."/>
            <person name="Krizsan K."/>
            <person name="Foldi C."/>
            <person name="Dima B."/>
            <person name="Sanchez-Garcia M."/>
            <person name="Sanchez-Ramirez S."/>
            <person name="Szollosi G.J."/>
            <person name="Szarkandi J.G."/>
            <person name="Papp V."/>
            <person name="Albert L."/>
            <person name="Andreopoulos W."/>
            <person name="Angelini C."/>
            <person name="Antonin V."/>
            <person name="Barry K.W."/>
            <person name="Bougher N.L."/>
            <person name="Buchanan P."/>
            <person name="Buyck B."/>
            <person name="Bense V."/>
            <person name="Catcheside P."/>
            <person name="Chovatia M."/>
            <person name="Cooper J."/>
            <person name="Damon W."/>
            <person name="Desjardin D."/>
            <person name="Finy P."/>
            <person name="Geml J."/>
            <person name="Haridas S."/>
            <person name="Hughes K."/>
            <person name="Justo A."/>
            <person name="Karasinski D."/>
            <person name="Kautmanova I."/>
            <person name="Kiss B."/>
            <person name="Kocsube S."/>
            <person name="Kotiranta H."/>
            <person name="LaButti K.M."/>
            <person name="Lechner B.E."/>
            <person name="Liimatainen K."/>
            <person name="Lipzen A."/>
            <person name="Lukacs Z."/>
            <person name="Mihaltcheva S."/>
            <person name="Morgado L.N."/>
            <person name="Niskanen T."/>
            <person name="Noordeloos M.E."/>
            <person name="Ohm R.A."/>
            <person name="Ortiz-Santana B."/>
            <person name="Ovrebo C."/>
            <person name="Racz N."/>
            <person name="Riley R."/>
            <person name="Savchenko A."/>
            <person name="Shiryaev A."/>
            <person name="Soop K."/>
            <person name="Spirin V."/>
            <person name="Szebenyi C."/>
            <person name="Tomsovsky M."/>
            <person name="Tulloss R.E."/>
            <person name="Uehling J."/>
            <person name="Grigoriev I.V."/>
            <person name="Vagvolgyi C."/>
            <person name="Papp T."/>
            <person name="Martin F.M."/>
            <person name="Miettinen O."/>
            <person name="Hibbett D.S."/>
            <person name="Nagy L.G."/>
        </authorList>
    </citation>
    <scope>NUCLEOTIDE SEQUENCE [LARGE SCALE GENOMIC DNA]</scope>
    <source>
        <strain evidence="1 2">NL-1719</strain>
    </source>
</reference>
<accession>A0ACD3BG82</accession>
<gene>
    <name evidence="1" type="ORF">BDN72DRAFT_831472</name>
</gene>
<proteinExistence type="predicted"/>
<keyword evidence="2" id="KW-1185">Reference proteome</keyword>
<evidence type="ECO:0000313" key="1">
    <source>
        <dbReference type="EMBL" id="TFK76027.1"/>
    </source>
</evidence>
<dbReference type="EMBL" id="ML208261">
    <property type="protein sequence ID" value="TFK76027.1"/>
    <property type="molecule type" value="Genomic_DNA"/>
</dbReference>